<evidence type="ECO:0000256" key="1">
    <source>
        <dbReference type="SAM" id="Phobius"/>
    </source>
</evidence>
<keyword evidence="1" id="KW-0472">Membrane</keyword>
<reference evidence="2" key="1">
    <citation type="submission" date="2022-10" db="EMBL/GenBank/DDBJ databases">
        <title>Rhodococcus sp.75.</title>
        <authorList>
            <person name="Sun M."/>
        </authorList>
    </citation>
    <scope>NUCLEOTIDE SEQUENCE</scope>
    <source>
        <strain evidence="2">75</strain>
    </source>
</reference>
<feature type="transmembrane region" description="Helical" evidence="1">
    <location>
        <begin position="60"/>
        <end position="81"/>
    </location>
</feature>
<organism evidence="2 3">
    <name type="scientific">Rhodococcus antarcticus</name>
    <dbReference type="NCBI Taxonomy" id="2987751"/>
    <lineage>
        <taxon>Bacteria</taxon>
        <taxon>Bacillati</taxon>
        <taxon>Actinomycetota</taxon>
        <taxon>Actinomycetes</taxon>
        <taxon>Mycobacteriales</taxon>
        <taxon>Nocardiaceae</taxon>
        <taxon>Rhodococcus</taxon>
    </lineage>
</organism>
<evidence type="ECO:0000313" key="3">
    <source>
        <dbReference type="Proteomes" id="UP001164965"/>
    </source>
</evidence>
<evidence type="ECO:0008006" key="4">
    <source>
        <dbReference type="Google" id="ProtNLM"/>
    </source>
</evidence>
<accession>A0ABY6P4Y7</accession>
<name>A0ABY6P4Y7_9NOCA</name>
<evidence type="ECO:0000313" key="2">
    <source>
        <dbReference type="EMBL" id="UZJ26716.1"/>
    </source>
</evidence>
<dbReference type="EMBL" id="CP110615">
    <property type="protein sequence ID" value="UZJ26716.1"/>
    <property type="molecule type" value="Genomic_DNA"/>
</dbReference>
<protein>
    <recommendedName>
        <fullName evidence="4">Integral membrane protein</fullName>
    </recommendedName>
</protein>
<dbReference type="Proteomes" id="UP001164965">
    <property type="component" value="Chromosome"/>
</dbReference>
<keyword evidence="1" id="KW-0812">Transmembrane</keyword>
<feature type="transmembrane region" description="Helical" evidence="1">
    <location>
        <begin position="93"/>
        <end position="110"/>
    </location>
</feature>
<keyword evidence="3" id="KW-1185">Reference proteome</keyword>
<keyword evidence="1" id="KW-1133">Transmembrane helix</keyword>
<proteinExistence type="predicted"/>
<sequence>MERPVTGPDPAPRRVRVVLAERRGSRRLVRTRAEVEDQTEVGDVLLRGLVRTQLGLSLRLAGLVVVLLGVLPLLFALVPALGSVQVLGVRLPWLLLGLLAYPFLGLVGWAHTALAERVEQDFADLVDD</sequence>
<gene>
    <name evidence="2" type="ORF">RHODO2019_15935</name>
</gene>